<feature type="compositionally biased region" description="Acidic residues" evidence="2">
    <location>
        <begin position="64"/>
        <end position="97"/>
    </location>
</feature>
<sequence>MSTTSDQDPAIESRDNPLTLEGEWVQEALESGAVGLDGSSATPESEEIVVDCPREVEDVGAGSPEEEGDRGDSVDVEEDSEIEAVTEEEEEGEEEEGVLGRQNVVVDAHHFPMAGFRFMFLDLVHAILNRVYYNDHILARDPRNEMDSPNTSESDNSSERQTSPEPIPSTVRAAEYEHQGPDLPEVISTFPELEEPAAFEEAADHYLQETTAGAARQAIEEMAAAAAEEVVEASEEEIAKEIIEQAVASEGENRCARQYEEDETIDEGGKKGEEKKNEEALDEMDPDTANNCTNKFS</sequence>
<dbReference type="InterPro" id="IPR028930">
    <property type="entry name" value="CT47"/>
</dbReference>
<accession>A0A8C6GAP3</accession>
<feature type="compositionally biased region" description="Basic and acidic residues" evidence="2">
    <location>
        <begin position="267"/>
        <end position="279"/>
    </location>
</feature>
<dbReference type="AlphaFoldDB" id="A0A8C6GAP3"/>
<feature type="region of interest" description="Disordered" evidence="2">
    <location>
        <begin position="53"/>
        <end position="100"/>
    </location>
</feature>
<dbReference type="Proteomes" id="UP000694415">
    <property type="component" value="Unplaced"/>
</dbReference>
<organism evidence="3 4">
    <name type="scientific">Mus spicilegus</name>
    <name type="common">Mound-building mouse</name>
    <dbReference type="NCBI Taxonomy" id="10103"/>
    <lineage>
        <taxon>Eukaryota</taxon>
        <taxon>Metazoa</taxon>
        <taxon>Chordata</taxon>
        <taxon>Craniata</taxon>
        <taxon>Vertebrata</taxon>
        <taxon>Euteleostomi</taxon>
        <taxon>Mammalia</taxon>
        <taxon>Eutheria</taxon>
        <taxon>Euarchontoglires</taxon>
        <taxon>Glires</taxon>
        <taxon>Rodentia</taxon>
        <taxon>Myomorpha</taxon>
        <taxon>Muroidea</taxon>
        <taxon>Muridae</taxon>
        <taxon>Murinae</taxon>
        <taxon>Mus</taxon>
        <taxon>Mus</taxon>
    </lineage>
</organism>
<name>A0A8C6GAP3_MUSSI</name>
<evidence type="ECO:0000256" key="2">
    <source>
        <dbReference type="SAM" id="MobiDB-lite"/>
    </source>
</evidence>
<protein>
    <submittedName>
        <fullName evidence="3">Cancer/testis antigen 47</fullName>
    </submittedName>
</protein>
<feature type="compositionally biased region" description="Polar residues" evidence="2">
    <location>
        <begin position="288"/>
        <end position="297"/>
    </location>
</feature>
<evidence type="ECO:0000313" key="3">
    <source>
        <dbReference type="Ensembl" id="ENSMSIP00000003239.1"/>
    </source>
</evidence>
<dbReference type="PANTHER" id="PTHR32157">
    <property type="entry name" value="GENE 6268-RELATED"/>
    <property type="match status" value="1"/>
</dbReference>
<feature type="region of interest" description="Disordered" evidence="2">
    <location>
        <begin position="141"/>
        <end position="167"/>
    </location>
</feature>
<reference evidence="3" key="2">
    <citation type="submission" date="2025-09" db="UniProtKB">
        <authorList>
            <consortium name="Ensembl"/>
        </authorList>
    </citation>
    <scope>IDENTIFICATION</scope>
</reference>
<proteinExistence type="predicted"/>
<feature type="region of interest" description="Disordered" evidence="2">
    <location>
        <begin position="1"/>
        <end position="21"/>
    </location>
</feature>
<dbReference type="Ensembl" id="ENSMSIT00000004101.1">
    <property type="protein sequence ID" value="ENSMSIP00000003239.1"/>
    <property type="gene ID" value="ENSMSIG00000003008.1"/>
</dbReference>
<feature type="coiled-coil region" evidence="1">
    <location>
        <begin position="216"/>
        <end position="244"/>
    </location>
</feature>
<reference evidence="3" key="1">
    <citation type="submission" date="2025-08" db="UniProtKB">
        <authorList>
            <consortium name="Ensembl"/>
        </authorList>
    </citation>
    <scope>IDENTIFICATION</scope>
</reference>
<keyword evidence="1" id="KW-0175">Coiled coil</keyword>
<feature type="compositionally biased region" description="Polar residues" evidence="2">
    <location>
        <begin position="147"/>
        <end position="164"/>
    </location>
</feature>
<dbReference type="Pfam" id="PF15623">
    <property type="entry name" value="CT47"/>
    <property type="match status" value="1"/>
</dbReference>
<keyword evidence="4" id="KW-1185">Reference proteome</keyword>
<evidence type="ECO:0000256" key="1">
    <source>
        <dbReference type="SAM" id="Coils"/>
    </source>
</evidence>
<dbReference type="GeneTree" id="ENSGT00940000170289"/>
<feature type="region of interest" description="Disordered" evidence="2">
    <location>
        <begin position="249"/>
        <end position="297"/>
    </location>
</feature>
<dbReference type="PANTHER" id="PTHR32157:SF0">
    <property type="entry name" value="CANCER_TESTIS ANTIGEN FAMILY 47 MEMBER C1"/>
    <property type="match status" value="1"/>
</dbReference>
<evidence type="ECO:0000313" key="4">
    <source>
        <dbReference type="Proteomes" id="UP000694415"/>
    </source>
</evidence>